<keyword evidence="1" id="KW-0175">Coiled coil</keyword>
<name>A0ABU6UH23_9FABA</name>
<feature type="compositionally biased region" description="Basic and acidic residues" evidence="2">
    <location>
        <begin position="556"/>
        <end position="586"/>
    </location>
</feature>
<dbReference type="EMBL" id="JASCZI010121155">
    <property type="protein sequence ID" value="MED6160199.1"/>
    <property type="molecule type" value="Genomic_DNA"/>
</dbReference>
<proteinExistence type="predicted"/>
<organism evidence="4 5">
    <name type="scientific">Stylosanthes scabra</name>
    <dbReference type="NCBI Taxonomy" id="79078"/>
    <lineage>
        <taxon>Eukaryota</taxon>
        <taxon>Viridiplantae</taxon>
        <taxon>Streptophyta</taxon>
        <taxon>Embryophyta</taxon>
        <taxon>Tracheophyta</taxon>
        <taxon>Spermatophyta</taxon>
        <taxon>Magnoliopsida</taxon>
        <taxon>eudicotyledons</taxon>
        <taxon>Gunneridae</taxon>
        <taxon>Pentapetalae</taxon>
        <taxon>rosids</taxon>
        <taxon>fabids</taxon>
        <taxon>Fabales</taxon>
        <taxon>Fabaceae</taxon>
        <taxon>Papilionoideae</taxon>
        <taxon>50 kb inversion clade</taxon>
        <taxon>dalbergioids sensu lato</taxon>
        <taxon>Dalbergieae</taxon>
        <taxon>Pterocarpus clade</taxon>
        <taxon>Stylosanthes</taxon>
    </lineage>
</organism>
<feature type="compositionally biased region" description="Basic and acidic residues" evidence="2">
    <location>
        <begin position="333"/>
        <end position="342"/>
    </location>
</feature>
<feature type="region of interest" description="Disordered" evidence="2">
    <location>
        <begin position="324"/>
        <end position="344"/>
    </location>
</feature>
<keyword evidence="5" id="KW-1185">Reference proteome</keyword>
<feature type="region of interest" description="Disordered" evidence="2">
    <location>
        <begin position="529"/>
        <end position="586"/>
    </location>
</feature>
<feature type="compositionally biased region" description="Basic and acidic residues" evidence="2">
    <location>
        <begin position="529"/>
        <end position="541"/>
    </location>
</feature>
<dbReference type="Proteomes" id="UP001341840">
    <property type="component" value="Unassembled WGS sequence"/>
</dbReference>
<evidence type="ECO:0000313" key="4">
    <source>
        <dbReference type="EMBL" id="MED6160199.1"/>
    </source>
</evidence>
<evidence type="ECO:0000313" key="5">
    <source>
        <dbReference type="Proteomes" id="UP001341840"/>
    </source>
</evidence>
<evidence type="ECO:0000256" key="2">
    <source>
        <dbReference type="SAM" id="MobiDB-lite"/>
    </source>
</evidence>
<reference evidence="4 5" key="1">
    <citation type="journal article" date="2023" name="Plants (Basel)">
        <title>Bridging the Gap: Combining Genomics and Transcriptomics Approaches to Understand Stylosanthes scabra, an Orphan Legume from the Brazilian Caatinga.</title>
        <authorList>
            <person name="Ferreira-Neto J.R.C."/>
            <person name="da Silva M.D."/>
            <person name="Binneck E."/>
            <person name="de Melo N.F."/>
            <person name="da Silva R.H."/>
            <person name="de Melo A.L.T.M."/>
            <person name="Pandolfi V."/>
            <person name="Bustamante F.O."/>
            <person name="Brasileiro-Vidal A.C."/>
            <person name="Benko-Iseppon A.M."/>
        </authorList>
    </citation>
    <scope>NUCLEOTIDE SEQUENCE [LARGE SCALE GENOMIC DNA]</scope>
    <source>
        <tissue evidence="4">Leaves</tissue>
    </source>
</reference>
<dbReference type="Pfam" id="PF20167">
    <property type="entry name" value="Transposase_32"/>
    <property type="match status" value="1"/>
</dbReference>
<protein>
    <recommendedName>
        <fullName evidence="3">Putative plant transposon protein domain-containing protein</fullName>
    </recommendedName>
</protein>
<sequence length="586" mass="68486">MSFHFKILINKGQANLLSLVLQFIHISLLHGTQSRKRSAQDAPSASYVPDVPDETAEPPYDAIRFRSLAHQKHFFEWVQNRTPNVEAPFKLHSTEFPHITAEIERRWWHYLCNPVQGKLGITLLREFYANAKKSKRERALNPPVYISRIRGKDLDYSPESLKVILQLPDVDVEGPTYEARRNSNDLRLGEVLRDIGEEHAQWKLDIKGNPCQLRRHDLKPTARACLDFVRRSLIPTSNANEVTVERVVLIHSIMKGLSIKAELLISKNISAAAESKDPNKRLPFTGVIYRLLFANGFKKKVQGDELIPIEKPITAESIMKHSQPQLPPQMHHQFHEERDQQEQHLQPLPQQFDFPQPPPQNLPQEYNWQELTQQFQRMRVEQNNQFKDFFDQQNSFFEEMRTQTKAYKQGFEDMRVQQHKYVEEIKASQEITHKTVQELRENQNKHINDFAAHKKEYKKDQREMKAAMEKSKAQFETANQYWHRINSKNEQKIDYLCWGIQQVNPYLKSRLPEDIPEWMQANLQAGRGRFHDGMSRTRRDCWSGATSRGPASTSNEEDKGKGKAEEGDNDERGKKKAWEARDKDLN</sequence>
<evidence type="ECO:0000256" key="1">
    <source>
        <dbReference type="SAM" id="Coils"/>
    </source>
</evidence>
<gene>
    <name evidence="4" type="ORF">PIB30_049043</name>
</gene>
<evidence type="ECO:0000259" key="3">
    <source>
        <dbReference type="Pfam" id="PF20167"/>
    </source>
</evidence>
<feature type="domain" description="Putative plant transposon protein" evidence="3">
    <location>
        <begin position="104"/>
        <end position="294"/>
    </location>
</feature>
<accession>A0ABU6UH23</accession>
<feature type="coiled-coil region" evidence="1">
    <location>
        <begin position="436"/>
        <end position="474"/>
    </location>
</feature>
<comment type="caution">
    <text evidence="4">The sequence shown here is derived from an EMBL/GenBank/DDBJ whole genome shotgun (WGS) entry which is preliminary data.</text>
</comment>
<dbReference type="InterPro" id="IPR046796">
    <property type="entry name" value="Transposase_32_dom"/>
</dbReference>
<feature type="compositionally biased region" description="Polar residues" evidence="2">
    <location>
        <begin position="544"/>
        <end position="554"/>
    </location>
</feature>